<gene>
    <name evidence="1" type="ORF">L6452_31679</name>
</gene>
<keyword evidence="2" id="KW-1185">Reference proteome</keyword>
<comment type="caution">
    <text evidence="1">The sequence shown here is derived from an EMBL/GenBank/DDBJ whole genome shotgun (WGS) entry which is preliminary data.</text>
</comment>
<dbReference type="Proteomes" id="UP001055879">
    <property type="component" value="Linkage Group LG11"/>
</dbReference>
<protein>
    <submittedName>
        <fullName evidence="1">Uncharacterized protein</fullName>
    </submittedName>
</protein>
<accession>A0ACB8Z255</accession>
<sequence length="254" mass="29407">MGGHLHTYKRVRSTLFNRVFTVIYTCAIIALLYHHFVTLLRHSTTFVYVAITTCLIISDLILAFMWATATSFCICPILRETCLENLEKVDDRNDFPAIDIFICMADPYKEPPMNVVNTTLSLMAYDYPPEKIYVYVSDDGGSELNLYAFMEVAKFAKIWLPFCQDNNIMDRCPEAYFNSDDHGRPKHESEEIKVMYEGMKIKVEDVFERGEVSTEYITNEPQRQAFNKYQTPGFSHQIFNGTTSLKFGHKCLCR</sequence>
<dbReference type="EMBL" id="CM042057">
    <property type="protein sequence ID" value="KAI3691877.1"/>
    <property type="molecule type" value="Genomic_DNA"/>
</dbReference>
<proteinExistence type="predicted"/>
<reference evidence="2" key="1">
    <citation type="journal article" date="2022" name="Mol. Ecol. Resour.">
        <title>The genomes of chicory, endive, great burdock and yacon provide insights into Asteraceae palaeo-polyploidization history and plant inulin production.</title>
        <authorList>
            <person name="Fan W."/>
            <person name="Wang S."/>
            <person name="Wang H."/>
            <person name="Wang A."/>
            <person name="Jiang F."/>
            <person name="Liu H."/>
            <person name="Zhao H."/>
            <person name="Xu D."/>
            <person name="Zhang Y."/>
        </authorList>
    </citation>
    <scope>NUCLEOTIDE SEQUENCE [LARGE SCALE GENOMIC DNA]</scope>
    <source>
        <strain evidence="2">cv. Niubang</strain>
    </source>
</reference>
<reference evidence="1 2" key="2">
    <citation type="journal article" date="2022" name="Mol. Ecol. Resour.">
        <title>The genomes of chicory, endive, great burdock and yacon provide insights into Asteraceae paleo-polyploidization history and plant inulin production.</title>
        <authorList>
            <person name="Fan W."/>
            <person name="Wang S."/>
            <person name="Wang H."/>
            <person name="Wang A."/>
            <person name="Jiang F."/>
            <person name="Liu H."/>
            <person name="Zhao H."/>
            <person name="Xu D."/>
            <person name="Zhang Y."/>
        </authorList>
    </citation>
    <scope>NUCLEOTIDE SEQUENCE [LARGE SCALE GENOMIC DNA]</scope>
    <source>
        <strain evidence="2">cv. Niubang</strain>
    </source>
</reference>
<organism evidence="1 2">
    <name type="scientific">Arctium lappa</name>
    <name type="common">Greater burdock</name>
    <name type="synonym">Lappa major</name>
    <dbReference type="NCBI Taxonomy" id="4217"/>
    <lineage>
        <taxon>Eukaryota</taxon>
        <taxon>Viridiplantae</taxon>
        <taxon>Streptophyta</taxon>
        <taxon>Embryophyta</taxon>
        <taxon>Tracheophyta</taxon>
        <taxon>Spermatophyta</taxon>
        <taxon>Magnoliopsida</taxon>
        <taxon>eudicotyledons</taxon>
        <taxon>Gunneridae</taxon>
        <taxon>Pentapetalae</taxon>
        <taxon>asterids</taxon>
        <taxon>campanulids</taxon>
        <taxon>Asterales</taxon>
        <taxon>Asteraceae</taxon>
        <taxon>Carduoideae</taxon>
        <taxon>Cardueae</taxon>
        <taxon>Arctiinae</taxon>
        <taxon>Arctium</taxon>
    </lineage>
</organism>
<evidence type="ECO:0000313" key="1">
    <source>
        <dbReference type="EMBL" id="KAI3691877.1"/>
    </source>
</evidence>
<evidence type="ECO:0000313" key="2">
    <source>
        <dbReference type="Proteomes" id="UP001055879"/>
    </source>
</evidence>
<name>A0ACB8Z255_ARCLA</name>